<dbReference type="RefSeq" id="WP_249307428.1">
    <property type="nucleotide sequence ID" value="NZ_JACRSZ010000003.1"/>
</dbReference>
<proteinExistence type="predicted"/>
<keyword evidence="2" id="KW-1185">Reference proteome</keyword>
<evidence type="ECO:0000313" key="1">
    <source>
        <dbReference type="EMBL" id="MBC8572445.1"/>
    </source>
</evidence>
<dbReference type="EMBL" id="JACRSZ010000003">
    <property type="protein sequence ID" value="MBC8572445.1"/>
    <property type="molecule type" value="Genomic_DNA"/>
</dbReference>
<dbReference type="InterPro" id="IPR036514">
    <property type="entry name" value="SGNH_hydro_sf"/>
</dbReference>
<organism evidence="1 2">
    <name type="scientific">Jingyaoa shaoxingensis</name>
    <dbReference type="NCBI Taxonomy" id="2763671"/>
    <lineage>
        <taxon>Bacteria</taxon>
        <taxon>Bacillati</taxon>
        <taxon>Bacillota</taxon>
        <taxon>Clostridia</taxon>
        <taxon>Lachnospirales</taxon>
        <taxon>Lachnospiraceae</taxon>
        <taxon>Jingyaoa</taxon>
    </lineage>
</organism>
<protein>
    <recommendedName>
        <fullName evidence="3">SGNH hydrolase-type esterase domain-containing protein</fullName>
    </recommendedName>
</protein>
<dbReference type="Gene3D" id="3.40.50.1110">
    <property type="entry name" value="SGNH hydrolase"/>
    <property type="match status" value="1"/>
</dbReference>
<sequence length="240" mass="26646">MKIRNYLTLLFAVISIFLLLALAGYLTFENADDTNPVKQTIANLIPGLSVSTEKETDPATEQSGTSVTQSETVAAVPTHSIVFVGDSRTVSMGNAVQDDCTYIGKDGEGYRWFSSDGVIELNTILENDPTRTVVYNLGVNDPENASLYVELYDSIARQYSDTPFYYLSVNPLSDDADCNTTNEMIQEFNQTLKNAFPEYYLDCYSYLTDLGFTTVDGLHYDDTTSNMIHNYVVDQISKAA</sequence>
<comment type="caution">
    <text evidence="1">The sequence shown here is derived from an EMBL/GenBank/DDBJ whole genome shotgun (WGS) entry which is preliminary data.</text>
</comment>
<evidence type="ECO:0008006" key="3">
    <source>
        <dbReference type="Google" id="ProtNLM"/>
    </source>
</evidence>
<evidence type="ECO:0000313" key="2">
    <source>
        <dbReference type="Proteomes" id="UP000657421"/>
    </source>
</evidence>
<dbReference type="Proteomes" id="UP000657421">
    <property type="component" value="Unassembled WGS sequence"/>
</dbReference>
<gene>
    <name evidence="1" type="ORF">H8716_04990</name>
</gene>
<reference evidence="1 2" key="1">
    <citation type="submission" date="2020-08" db="EMBL/GenBank/DDBJ databases">
        <title>Genome public.</title>
        <authorList>
            <person name="Liu C."/>
            <person name="Sun Q."/>
        </authorList>
    </citation>
    <scope>NUCLEOTIDE SEQUENCE [LARGE SCALE GENOMIC DNA]</scope>
    <source>
        <strain evidence="1 2">NSJ-46</strain>
    </source>
</reference>
<dbReference type="SUPFAM" id="SSF52266">
    <property type="entry name" value="SGNH hydrolase"/>
    <property type="match status" value="1"/>
</dbReference>
<name>A0ABR7N7R0_9FIRM</name>
<accession>A0ABR7N7R0</accession>